<feature type="domain" description="ATPase AAA-type core" evidence="2">
    <location>
        <begin position="20"/>
        <end position="129"/>
    </location>
</feature>
<dbReference type="InterPro" id="IPR003959">
    <property type="entry name" value="ATPase_AAA_core"/>
</dbReference>
<dbReference type="SUPFAM" id="SSF52540">
    <property type="entry name" value="P-loop containing nucleoside triphosphate hydrolases"/>
    <property type="match status" value="1"/>
</dbReference>
<evidence type="ECO:0000259" key="2">
    <source>
        <dbReference type="Pfam" id="PF00004"/>
    </source>
</evidence>
<gene>
    <name evidence="3" type="ORF">B296_00042174</name>
</gene>
<evidence type="ECO:0000256" key="1">
    <source>
        <dbReference type="SAM" id="Phobius"/>
    </source>
</evidence>
<dbReference type="AlphaFoldDB" id="A0A426ZHG0"/>
<keyword evidence="1" id="KW-0472">Membrane</keyword>
<comment type="caution">
    <text evidence="3">The sequence shown here is derived from an EMBL/GenBank/DDBJ whole genome shotgun (WGS) entry which is preliminary data.</text>
</comment>
<keyword evidence="1" id="KW-1133">Transmembrane helix</keyword>
<accession>A0A426ZHG0</accession>
<dbReference type="GO" id="GO:0016558">
    <property type="term" value="P:protein import into peroxisome matrix"/>
    <property type="evidence" value="ECO:0007669"/>
    <property type="project" value="TreeGrafter"/>
</dbReference>
<dbReference type="InterPro" id="IPR050168">
    <property type="entry name" value="AAA_ATPase_domain"/>
</dbReference>
<evidence type="ECO:0000313" key="3">
    <source>
        <dbReference type="EMBL" id="RRT63427.1"/>
    </source>
</evidence>
<name>A0A426ZHG0_ENSVE</name>
<dbReference type="InterPro" id="IPR027417">
    <property type="entry name" value="P-loop_NTPase"/>
</dbReference>
<keyword evidence="1" id="KW-0812">Transmembrane</keyword>
<dbReference type="PANTHER" id="PTHR23077:SF12">
    <property type="entry name" value="PEROXISOMAL ATPASE PEX1"/>
    <property type="match status" value="1"/>
</dbReference>
<dbReference type="GO" id="GO:0016887">
    <property type="term" value="F:ATP hydrolysis activity"/>
    <property type="evidence" value="ECO:0007669"/>
    <property type="project" value="InterPro"/>
</dbReference>
<dbReference type="Gene3D" id="3.40.50.300">
    <property type="entry name" value="P-loop containing nucleotide triphosphate hydrolases"/>
    <property type="match status" value="1"/>
</dbReference>
<evidence type="ECO:0000313" key="4">
    <source>
        <dbReference type="Proteomes" id="UP000287651"/>
    </source>
</evidence>
<sequence>MHGKNSLFTYSLINTVTCRVYISCSKLALEKSQTVRQAISGYISEALGSSPSIIIFDDLDNVILFSSDDEGYQPSSSATALVNLFINILDEYGEKSRNSCGYGPVAFVASVQSLQNLPQSLCSSGSFTTVMSMLKLVHLLHQNTEYFRYFVSGRFDFHVQLASPAVSERGAILKHEIEKRALLCSEDVVSEIATKCDGYDAYDLVLLSFSLVVVFVTYLLSRSIMLFVADTSRLHAVFGVLSVANALIYVQEILVDRAVHAAVSRFLPSSITNRDTQPILLKEDFSVAMHEFIPVAMRGLTKAASEGGRSGWDDVGGLADIRNAIQEVFMVSTFFSFVFFCEIRL</sequence>
<feature type="transmembrane region" description="Helical" evidence="1">
    <location>
        <begin position="201"/>
        <end position="220"/>
    </location>
</feature>
<dbReference type="GO" id="GO:0005524">
    <property type="term" value="F:ATP binding"/>
    <property type="evidence" value="ECO:0007669"/>
    <property type="project" value="InterPro"/>
</dbReference>
<dbReference type="EMBL" id="AMZH03006600">
    <property type="protein sequence ID" value="RRT63427.1"/>
    <property type="molecule type" value="Genomic_DNA"/>
</dbReference>
<reference evidence="3 4" key="1">
    <citation type="journal article" date="2014" name="Agronomy (Basel)">
        <title>A Draft Genome Sequence for Ensete ventricosum, the Drought-Tolerant Tree Against Hunger.</title>
        <authorList>
            <person name="Harrison J."/>
            <person name="Moore K.A."/>
            <person name="Paszkiewicz K."/>
            <person name="Jones T."/>
            <person name="Grant M."/>
            <person name="Ambacheew D."/>
            <person name="Muzemil S."/>
            <person name="Studholme D.J."/>
        </authorList>
    </citation>
    <scope>NUCLEOTIDE SEQUENCE [LARGE SCALE GENOMIC DNA]</scope>
</reference>
<proteinExistence type="predicted"/>
<dbReference type="PANTHER" id="PTHR23077">
    <property type="entry name" value="AAA-FAMILY ATPASE"/>
    <property type="match status" value="1"/>
</dbReference>
<dbReference type="GO" id="GO:0005829">
    <property type="term" value="C:cytosol"/>
    <property type="evidence" value="ECO:0007669"/>
    <property type="project" value="TreeGrafter"/>
</dbReference>
<organism evidence="3 4">
    <name type="scientific">Ensete ventricosum</name>
    <name type="common">Abyssinian banana</name>
    <name type="synonym">Musa ensete</name>
    <dbReference type="NCBI Taxonomy" id="4639"/>
    <lineage>
        <taxon>Eukaryota</taxon>
        <taxon>Viridiplantae</taxon>
        <taxon>Streptophyta</taxon>
        <taxon>Embryophyta</taxon>
        <taxon>Tracheophyta</taxon>
        <taxon>Spermatophyta</taxon>
        <taxon>Magnoliopsida</taxon>
        <taxon>Liliopsida</taxon>
        <taxon>Zingiberales</taxon>
        <taxon>Musaceae</taxon>
        <taxon>Ensete</taxon>
    </lineage>
</organism>
<protein>
    <recommendedName>
        <fullName evidence="2">ATPase AAA-type core domain-containing protein</fullName>
    </recommendedName>
</protein>
<dbReference type="Proteomes" id="UP000287651">
    <property type="component" value="Unassembled WGS sequence"/>
</dbReference>
<dbReference type="Pfam" id="PF00004">
    <property type="entry name" value="AAA"/>
    <property type="match status" value="1"/>
</dbReference>
<dbReference type="GO" id="GO:0005778">
    <property type="term" value="C:peroxisomal membrane"/>
    <property type="evidence" value="ECO:0007669"/>
    <property type="project" value="TreeGrafter"/>
</dbReference>
<feature type="transmembrane region" description="Helical" evidence="1">
    <location>
        <begin position="232"/>
        <end position="250"/>
    </location>
</feature>